<proteinExistence type="predicted"/>
<protein>
    <submittedName>
        <fullName evidence="1">Uncharacterized protein</fullName>
    </submittedName>
</protein>
<evidence type="ECO:0000313" key="2">
    <source>
        <dbReference type="Proteomes" id="UP000324705"/>
    </source>
</evidence>
<keyword evidence="2" id="KW-1185">Reference proteome</keyword>
<dbReference type="AlphaFoldDB" id="A0A9R0X311"/>
<evidence type="ECO:0000313" key="1">
    <source>
        <dbReference type="EMBL" id="VAI29132.1"/>
    </source>
</evidence>
<accession>A0A9R0X311</accession>
<sequence>MCGNVLDGIRTGGQVGSWGRTPEFFREPSSFGRPQGQGPPWDPRQMFLQGGGIPLPVRDSMPLPVREKNGGHHVVMLNGADMKGYGDASHNQIMVGAARNESDEHLKALSIRSRHQTRQTVSLIVFLPITITYKNHVDFIEFHVHETPILIISNELWLE</sequence>
<dbReference type="Gramene" id="TRITD5Bv1G061040.1">
    <property type="protein sequence ID" value="TRITD5Bv1G061040.1"/>
    <property type="gene ID" value="TRITD5Bv1G061040"/>
</dbReference>
<reference evidence="1 2" key="1">
    <citation type="submission" date="2017-09" db="EMBL/GenBank/DDBJ databases">
        <authorList>
            <consortium name="International Durum Wheat Genome Sequencing Consortium (IDWGSC)"/>
            <person name="Milanesi L."/>
        </authorList>
    </citation>
    <scope>NUCLEOTIDE SEQUENCE [LARGE SCALE GENOMIC DNA]</scope>
    <source>
        <strain evidence="2">cv. Svevo</strain>
    </source>
</reference>
<name>A0A9R0X311_TRITD</name>
<dbReference type="Proteomes" id="UP000324705">
    <property type="component" value="Chromosome 5B"/>
</dbReference>
<gene>
    <name evidence="1" type="ORF">TRITD_5Bv1G061040</name>
</gene>
<dbReference type="EMBL" id="LT934120">
    <property type="protein sequence ID" value="VAI29132.1"/>
    <property type="molecule type" value="Genomic_DNA"/>
</dbReference>
<organism evidence="1 2">
    <name type="scientific">Triticum turgidum subsp. durum</name>
    <name type="common">Durum wheat</name>
    <name type="synonym">Triticum durum</name>
    <dbReference type="NCBI Taxonomy" id="4567"/>
    <lineage>
        <taxon>Eukaryota</taxon>
        <taxon>Viridiplantae</taxon>
        <taxon>Streptophyta</taxon>
        <taxon>Embryophyta</taxon>
        <taxon>Tracheophyta</taxon>
        <taxon>Spermatophyta</taxon>
        <taxon>Magnoliopsida</taxon>
        <taxon>Liliopsida</taxon>
        <taxon>Poales</taxon>
        <taxon>Poaceae</taxon>
        <taxon>BOP clade</taxon>
        <taxon>Pooideae</taxon>
        <taxon>Triticodae</taxon>
        <taxon>Triticeae</taxon>
        <taxon>Triticinae</taxon>
        <taxon>Triticum</taxon>
    </lineage>
</organism>